<evidence type="ECO:0000256" key="4">
    <source>
        <dbReference type="SAM" id="MobiDB-lite"/>
    </source>
</evidence>
<dbReference type="AlphaFoldDB" id="A0AAV9PUH6"/>
<accession>A0AAV9PUH6</accession>
<keyword evidence="6" id="KW-1185">Reference proteome</keyword>
<organism evidence="5 6">
    <name type="scientific">Vermiconidia calcicola</name>
    <dbReference type="NCBI Taxonomy" id="1690605"/>
    <lineage>
        <taxon>Eukaryota</taxon>
        <taxon>Fungi</taxon>
        <taxon>Dikarya</taxon>
        <taxon>Ascomycota</taxon>
        <taxon>Pezizomycotina</taxon>
        <taxon>Dothideomycetes</taxon>
        <taxon>Dothideomycetidae</taxon>
        <taxon>Mycosphaerellales</taxon>
        <taxon>Extremaceae</taxon>
        <taxon>Vermiconidia</taxon>
    </lineage>
</organism>
<dbReference type="InterPro" id="IPR051975">
    <property type="entry name" value="mtLSU_mL45"/>
</dbReference>
<comment type="subcellular location">
    <subcellularLocation>
        <location evidence="1">Mitochondrion</location>
    </subcellularLocation>
</comment>
<name>A0AAV9PUH6_9PEZI</name>
<evidence type="ECO:0000256" key="3">
    <source>
        <dbReference type="ARBA" id="ARBA00023128"/>
    </source>
</evidence>
<dbReference type="Proteomes" id="UP001345827">
    <property type="component" value="Unassembled WGS sequence"/>
</dbReference>
<dbReference type="Gene3D" id="3.10.450.240">
    <property type="match status" value="1"/>
</dbReference>
<evidence type="ECO:0008006" key="7">
    <source>
        <dbReference type="Google" id="ProtNLM"/>
    </source>
</evidence>
<dbReference type="PANTHER" id="PTHR28554:SF1">
    <property type="entry name" value="LARGE RIBOSOMAL SUBUNIT PROTEIN ML45"/>
    <property type="match status" value="1"/>
</dbReference>
<evidence type="ECO:0000256" key="1">
    <source>
        <dbReference type="ARBA" id="ARBA00004173"/>
    </source>
</evidence>
<dbReference type="EMBL" id="JAXLQG010000021">
    <property type="protein sequence ID" value="KAK5529796.1"/>
    <property type="molecule type" value="Genomic_DNA"/>
</dbReference>
<keyword evidence="3" id="KW-0496">Mitochondrion</keyword>
<gene>
    <name evidence="5" type="ORF">LTR25_009576</name>
</gene>
<protein>
    <recommendedName>
        <fullName evidence="7">Tim44-like domain-containing protein</fullName>
    </recommendedName>
</protein>
<proteinExistence type="predicted"/>
<evidence type="ECO:0000313" key="5">
    <source>
        <dbReference type="EMBL" id="KAK5529796.1"/>
    </source>
</evidence>
<comment type="caution">
    <text evidence="5">The sequence shown here is derived from an EMBL/GenBank/DDBJ whole genome shotgun (WGS) entry which is preliminary data.</text>
</comment>
<reference evidence="5 6" key="1">
    <citation type="submission" date="2023-06" db="EMBL/GenBank/DDBJ databases">
        <title>Black Yeasts Isolated from many extreme environments.</title>
        <authorList>
            <person name="Coleine C."/>
            <person name="Stajich J.E."/>
            <person name="Selbmann L."/>
        </authorList>
    </citation>
    <scope>NUCLEOTIDE SEQUENCE [LARGE SCALE GENOMIC DNA]</scope>
    <source>
        <strain evidence="5 6">CCFEE 5887</strain>
    </source>
</reference>
<feature type="region of interest" description="Disordered" evidence="4">
    <location>
        <begin position="69"/>
        <end position="88"/>
    </location>
</feature>
<keyword evidence="2" id="KW-0809">Transit peptide</keyword>
<dbReference type="GO" id="GO:0005739">
    <property type="term" value="C:mitochondrion"/>
    <property type="evidence" value="ECO:0007669"/>
    <property type="project" value="UniProtKB-SubCell"/>
</dbReference>
<evidence type="ECO:0000313" key="6">
    <source>
        <dbReference type="Proteomes" id="UP001345827"/>
    </source>
</evidence>
<dbReference type="PANTHER" id="PTHR28554">
    <property type="entry name" value="39S RIBOSOMAL PROTEIN L45, MITOCHONDRIAL"/>
    <property type="match status" value="1"/>
</dbReference>
<evidence type="ECO:0000256" key="2">
    <source>
        <dbReference type="ARBA" id="ARBA00022946"/>
    </source>
</evidence>
<sequence>MSQPARLLQRRAIHAASPLRLSSGNPRTQFLCEHQLFSLTARQFTTTRRRDAAMGGLRDVNYNSVMPKVHSQKTQMAKQTLGKERSMPDDLGRMPNSLIITPASNLPSWLPPTSRKRLRIQWFQLKTAVQSWFSIFYLQYWDAPKDPVTNKKMRKPLELSGRATIAKDLHTQFNKALVAGDTATLEKIACDGVLAKAKSRIQRRKKMNAKEDWKLMKYLGIDYPLRLQRWPISVLLPNAAARVVTDRLAPLPFPNSSFRQCTVRIKSCQWGKTASMDYARIFNRTEYVVIQKLTINGKEGDWKFWGTVDPSTMEEIEKMMEGQKTQETMASRFRETLSTMTGGLGGM</sequence>